<sequence>MSHTPLSAPAPSGPPQPPPLVLKTILIGDASTGKTCLRQRFVNGGFSLAYRATIGCDFLSRKWRVERDEEGREEVSLQVWDTAGQERFRSLAPAFYRNSDCCILVYSLISPLPPSQVASSIRTWFLEFAAKCPVPEDEDERRKFCWVCVGTKADELAERGEEGEKQAKEIQDAVDKVLQELMPRGRKGARRRSEGKTILPKVSVEVLPPPDKGGKLKKRRLPRVQVGDQKTELAPSASSALGAPNGSAAVKVSASSTTPTDTDSPCATASTASTASTPPAFELDEPIPDLLVATSPPSAPLHFGRAGAPPAIYEGGPYKDPDGHIMQREDLEDDSMRPDHRNGEAGDEVVQDEPVEQEEEDEVARFMSDGIKHFPRTSAKTGEGVEEIFDYIARRVTAVRAFDSLSEDEHAGTPYKRGRKADPPKDVIKVNEREKLTVGQKLKSACCS</sequence>
<dbReference type="GO" id="GO:0005525">
    <property type="term" value="F:GTP binding"/>
    <property type="evidence" value="ECO:0007669"/>
    <property type="project" value="UniProtKB-KW"/>
</dbReference>
<dbReference type="CDD" id="cd00154">
    <property type="entry name" value="Rab"/>
    <property type="match status" value="1"/>
</dbReference>
<gene>
    <name evidence="6" type="ORF">RHTO0S_10e05886g</name>
</gene>
<name>A0A061B5S1_RHOTO</name>
<dbReference type="SMART" id="SM00175">
    <property type="entry name" value="RAB"/>
    <property type="match status" value="1"/>
</dbReference>
<dbReference type="PANTHER" id="PTHR47981">
    <property type="entry name" value="RAB FAMILY"/>
    <property type="match status" value="1"/>
</dbReference>
<feature type="region of interest" description="Disordered" evidence="5">
    <location>
        <begin position="405"/>
        <end position="429"/>
    </location>
</feature>
<dbReference type="InterPro" id="IPR027417">
    <property type="entry name" value="P-loop_NTPase"/>
</dbReference>
<feature type="compositionally biased region" description="Acidic residues" evidence="5">
    <location>
        <begin position="345"/>
        <end position="359"/>
    </location>
</feature>
<evidence type="ECO:0000256" key="5">
    <source>
        <dbReference type="SAM" id="MobiDB-lite"/>
    </source>
</evidence>
<keyword evidence="4" id="KW-0449">Lipoprotein</keyword>
<dbReference type="Gene3D" id="3.40.50.300">
    <property type="entry name" value="P-loop containing nucleotide triphosphate hydrolases"/>
    <property type="match status" value="1"/>
</dbReference>
<keyword evidence="3" id="KW-0342">GTP-binding</keyword>
<proteinExistence type="inferred from homology"/>
<dbReference type="AlphaFoldDB" id="A0A061B5S1"/>
<dbReference type="SMART" id="SM00173">
    <property type="entry name" value="RAS"/>
    <property type="match status" value="1"/>
</dbReference>
<dbReference type="GO" id="GO:0000329">
    <property type="term" value="C:fungal-type vacuole membrane"/>
    <property type="evidence" value="ECO:0007669"/>
    <property type="project" value="TreeGrafter"/>
</dbReference>
<evidence type="ECO:0000256" key="2">
    <source>
        <dbReference type="ARBA" id="ARBA00022741"/>
    </source>
</evidence>
<feature type="compositionally biased region" description="Low complexity" evidence="5">
    <location>
        <begin position="233"/>
        <end position="280"/>
    </location>
</feature>
<dbReference type="GO" id="GO:0005770">
    <property type="term" value="C:late endosome"/>
    <property type="evidence" value="ECO:0007669"/>
    <property type="project" value="TreeGrafter"/>
</dbReference>
<comment type="similarity">
    <text evidence="1">Belongs to the small GTPase superfamily. Rab family.</text>
</comment>
<dbReference type="EMBL" id="LK052945">
    <property type="protein sequence ID" value="CDR45165.1"/>
    <property type="molecule type" value="Genomic_DNA"/>
</dbReference>
<evidence type="ECO:0000256" key="4">
    <source>
        <dbReference type="ARBA" id="ARBA00023289"/>
    </source>
</evidence>
<dbReference type="SUPFAM" id="SSF52540">
    <property type="entry name" value="P-loop containing nucleoside triphosphate hydrolases"/>
    <property type="match status" value="1"/>
</dbReference>
<dbReference type="PANTHER" id="PTHR47981:SF20">
    <property type="entry name" value="RAS-RELATED PROTEIN RAB-7A"/>
    <property type="match status" value="1"/>
</dbReference>
<evidence type="ECO:0000256" key="3">
    <source>
        <dbReference type="ARBA" id="ARBA00023134"/>
    </source>
</evidence>
<accession>A0A061B5S1</accession>
<feature type="compositionally biased region" description="Basic and acidic residues" evidence="5">
    <location>
        <begin position="333"/>
        <end position="344"/>
    </location>
</feature>
<feature type="compositionally biased region" description="Basic and acidic residues" evidence="5">
    <location>
        <begin position="420"/>
        <end position="429"/>
    </location>
</feature>
<evidence type="ECO:0000313" key="6">
    <source>
        <dbReference type="EMBL" id="CDR45165.1"/>
    </source>
</evidence>
<keyword evidence="4" id="KW-0636">Prenylation</keyword>
<dbReference type="GO" id="GO:0003924">
    <property type="term" value="F:GTPase activity"/>
    <property type="evidence" value="ECO:0007669"/>
    <property type="project" value="InterPro"/>
</dbReference>
<organism evidence="6">
    <name type="scientific">Rhodotorula toruloides</name>
    <name type="common">Yeast</name>
    <name type="synonym">Rhodosporidium toruloides</name>
    <dbReference type="NCBI Taxonomy" id="5286"/>
    <lineage>
        <taxon>Eukaryota</taxon>
        <taxon>Fungi</taxon>
        <taxon>Dikarya</taxon>
        <taxon>Basidiomycota</taxon>
        <taxon>Pucciniomycotina</taxon>
        <taxon>Microbotryomycetes</taxon>
        <taxon>Sporidiobolales</taxon>
        <taxon>Sporidiobolaceae</taxon>
        <taxon>Rhodotorula</taxon>
    </lineage>
</organism>
<evidence type="ECO:0000256" key="1">
    <source>
        <dbReference type="ARBA" id="ARBA00006270"/>
    </source>
</evidence>
<dbReference type="Pfam" id="PF00071">
    <property type="entry name" value="Ras"/>
    <property type="match status" value="1"/>
</dbReference>
<dbReference type="PROSITE" id="PS51419">
    <property type="entry name" value="RAB"/>
    <property type="match status" value="1"/>
</dbReference>
<dbReference type="PRINTS" id="PR00449">
    <property type="entry name" value="RASTRNSFRMNG"/>
</dbReference>
<protein>
    <submittedName>
        <fullName evidence="6">RHTO0S10e05886g1_1</fullName>
    </submittedName>
</protein>
<feature type="region of interest" description="Disordered" evidence="5">
    <location>
        <begin position="333"/>
        <end position="359"/>
    </location>
</feature>
<dbReference type="GO" id="GO:0032889">
    <property type="term" value="P:regulation of vacuole fusion, non-autophagic"/>
    <property type="evidence" value="ECO:0007669"/>
    <property type="project" value="TreeGrafter"/>
</dbReference>
<dbReference type="InterPro" id="IPR001806">
    <property type="entry name" value="Small_GTPase"/>
</dbReference>
<reference evidence="6" key="1">
    <citation type="journal article" date="2014" name="Genome Announc.">
        <title>Draft genome sequence of Rhodosporidium toruloides CECT1137, an oleaginous yeast of biotechnological interest.</title>
        <authorList>
            <person name="Morin N."/>
            <person name="Calcas X."/>
            <person name="Devillers H."/>
            <person name="Durrens P."/>
            <person name="Sherman D.J."/>
            <person name="Nicaud J.-M."/>
            <person name="Neuveglise C."/>
        </authorList>
    </citation>
    <scope>NUCLEOTIDE SEQUENCE</scope>
    <source>
        <strain evidence="6">CECT1137</strain>
    </source>
</reference>
<keyword evidence="2" id="KW-0547">Nucleotide-binding</keyword>
<dbReference type="SMART" id="SM00174">
    <property type="entry name" value="RHO"/>
    <property type="match status" value="1"/>
</dbReference>
<feature type="region of interest" description="Disordered" evidence="5">
    <location>
        <begin position="183"/>
        <end position="282"/>
    </location>
</feature>
<dbReference type="OrthoDB" id="9989112at2759"/>